<gene>
    <name evidence="1" type="ORF">HYH03_013088</name>
</gene>
<comment type="caution">
    <text evidence="1">The sequence shown here is derived from an EMBL/GenBank/DDBJ whole genome shotgun (WGS) entry which is preliminary data.</text>
</comment>
<dbReference type="EMBL" id="JAEHOE010000084">
    <property type="protein sequence ID" value="KAG2488404.1"/>
    <property type="molecule type" value="Genomic_DNA"/>
</dbReference>
<evidence type="ECO:0000313" key="2">
    <source>
        <dbReference type="Proteomes" id="UP000612055"/>
    </source>
</evidence>
<dbReference type="AlphaFoldDB" id="A0A835XZC6"/>
<evidence type="ECO:0000313" key="1">
    <source>
        <dbReference type="EMBL" id="KAG2488404.1"/>
    </source>
</evidence>
<dbReference type="Pfam" id="PF10084">
    <property type="entry name" value="DUF2322"/>
    <property type="match status" value="1"/>
</dbReference>
<keyword evidence="2" id="KW-1185">Reference proteome</keyword>
<evidence type="ECO:0008006" key="3">
    <source>
        <dbReference type="Google" id="ProtNLM"/>
    </source>
</evidence>
<dbReference type="OrthoDB" id="10267212at2759"/>
<sequence>MMLASTSTARNAACMRAKPCTSSAALPARSRVVAHGLKENVAKLAPIDDIARVRIPALNWSVENVEGKKASVAIYAHLAAAHGGKLNVAAAQEGLRLYDEVVADARQRPGAHPNIDLLFKVEAEGASYDLAVERK</sequence>
<dbReference type="Proteomes" id="UP000612055">
    <property type="component" value="Unassembled WGS sequence"/>
</dbReference>
<proteinExistence type="predicted"/>
<name>A0A835XZC6_9CHLO</name>
<accession>A0A835XZC6</accession>
<organism evidence="1 2">
    <name type="scientific">Edaphochlamys debaryana</name>
    <dbReference type="NCBI Taxonomy" id="47281"/>
    <lineage>
        <taxon>Eukaryota</taxon>
        <taxon>Viridiplantae</taxon>
        <taxon>Chlorophyta</taxon>
        <taxon>core chlorophytes</taxon>
        <taxon>Chlorophyceae</taxon>
        <taxon>CS clade</taxon>
        <taxon>Chlamydomonadales</taxon>
        <taxon>Chlamydomonadales incertae sedis</taxon>
        <taxon>Edaphochlamys</taxon>
    </lineage>
</organism>
<reference evidence="1" key="1">
    <citation type="journal article" date="2020" name="bioRxiv">
        <title>Comparative genomics of Chlamydomonas.</title>
        <authorList>
            <person name="Craig R.J."/>
            <person name="Hasan A.R."/>
            <person name="Ness R.W."/>
            <person name="Keightley P.D."/>
        </authorList>
    </citation>
    <scope>NUCLEOTIDE SEQUENCE</scope>
    <source>
        <strain evidence="1">CCAP 11/70</strain>
    </source>
</reference>
<protein>
    <recommendedName>
        <fullName evidence="3">DUF2322 family protein</fullName>
    </recommendedName>
</protein>
<dbReference type="InterPro" id="IPR016755">
    <property type="entry name" value="UCP019302"/>
</dbReference>